<dbReference type="KEGG" id="apuu:APUU_30609A"/>
<name>A0A7R7XJG4_9EURO</name>
<dbReference type="AlphaFoldDB" id="A0A7R7XJG4"/>
<dbReference type="GeneID" id="64972389"/>
<evidence type="ECO:0000313" key="1">
    <source>
        <dbReference type="EMBL" id="BCS22384.1"/>
    </source>
</evidence>
<sequence length="137" mass="15656">MNRPANDAHLRLRSYRFKLKPFLRVSGHDEIDSFLDEDEPGSTTGNVRIFLVSQHTIRILLPKRVCTLAIVYVSGARLHGTPNNPTDLRNPHYALAAFPSRERVHSSRIIHRPSGHFSPCGLIYFSLDLWDRKGVKQ</sequence>
<proteinExistence type="predicted"/>
<protein>
    <submittedName>
        <fullName evidence="1">Uncharacterized protein</fullName>
    </submittedName>
</protein>
<gene>
    <name evidence="1" type="ORF">APUU_30609A</name>
</gene>
<dbReference type="EMBL" id="AP024445">
    <property type="protein sequence ID" value="BCS22384.1"/>
    <property type="molecule type" value="Genomic_DNA"/>
</dbReference>
<evidence type="ECO:0000313" key="2">
    <source>
        <dbReference type="Proteomes" id="UP000654913"/>
    </source>
</evidence>
<keyword evidence="2" id="KW-1185">Reference proteome</keyword>
<reference evidence="1" key="1">
    <citation type="submission" date="2021-01" db="EMBL/GenBank/DDBJ databases">
        <authorList>
            <consortium name="Aspergillus puulaauensis MK2 genome sequencing consortium"/>
            <person name="Kazuki M."/>
            <person name="Futagami T."/>
        </authorList>
    </citation>
    <scope>NUCLEOTIDE SEQUENCE</scope>
    <source>
        <strain evidence="1">MK2</strain>
    </source>
</reference>
<dbReference type="RefSeq" id="XP_041554578.1">
    <property type="nucleotide sequence ID" value="XM_041701722.1"/>
</dbReference>
<accession>A0A7R7XJG4</accession>
<organism evidence="1 2">
    <name type="scientific">Aspergillus puulaauensis</name>
    <dbReference type="NCBI Taxonomy" id="1220207"/>
    <lineage>
        <taxon>Eukaryota</taxon>
        <taxon>Fungi</taxon>
        <taxon>Dikarya</taxon>
        <taxon>Ascomycota</taxon>
        <taxon>Pezizomycotina</taxon>
        <taxon>Eurotiomycetes</taxon>
        <taxon>Eurotiomycetidae</taxon>
        <taxon>Eurotiales</taxon>
        <taxon>Aspergillaceae</taxon>
        <taxon>Aspergillus</taxon>
    </lineage>
</organism>
<dbReference type="Proteomes" id="UP000654913">
    <property type="component" value="Chromosome 3"/>
</dbReference>
<reference evidence="1" key="2">
    <citation type="submission" date="2021-02" db="EMBL/GenBank/DDBJ databases">
        <title>Aspergillus puulaauensis MK2 genome sequence.</title>
        <authorList>
            <person name="Futagami T."/>
            <person name="Mori K."/>
            <person name="Kadooka C."/>
            <person name="Tanaka T."/>
        </authorList>
    </citation>
    <scope>NUCLEOTIDE SEQUENCE</scope>
    <source>
        <strain evidence="1">MK2</strain>
    </source>
</reference>